<proteinExistence type="predicted"/>
<accession>A0ACC2ZWE6</accession>
<gene>
    <name evidence="1" type="ORF">H2198_008823</name>
</gene>
<comment type="caution">
    <text evidence="1">The sequence shown here is derived from an EMBL/GenBank/DDBJ whole genome shotgun (WGS) entry which is preliminary data.</text>
</comment>
<dbReference type="Proteomes" id="UP001172386">
    <property type="component" value="Unassembled WGS sequence"/>
</dbReference>
<dbReference type="EMBL" id="JAPDRQ010000228">
    <property type="protein sequence ID" value="KAJ9651927.1"/>
    <property type="molecule type" value="Genomic_DNA"/>
</dbReference>
<evidence type="ECO:0000313" key="1">
    <source>
        <dbReference type="EMBL" id="KAJ9651927.1"/>
    </source>
</evidence>
<organism evidence="1 2">
    <name type="scientific">Neophaeococcomyces mojaviensis</name>
    <dbReference type="NCBI Taxonomy" id="3383035"/>
    <lineage>
        <taxon>Eukaryota</taxon>
        <taxon>Fungi</taxon>
        <taxon>Dikarya</taxon>
        <taxon>Ascomycota</taxon>
        <taxon>Pezizomycotina</taxon>
        <taxon>Eurotiomycetes</taxon>
        <taxon>Chaetothyriomycetidae</taxon>
        <taxon>Chaetothyriales</taxon>
        <taxon>Chaetothyriales incertae sedis</taxon>
        <taxon>Neophaeococcomyces</taxon>
    </lineage>
</organism>
<evidence type="ECO:0000313" key="2">
    <source>
        <dbReference type="Proteomes" id="UP001172386"/>
    </source>
</evidence>
<name>A0ACC2ZWE6_9EURO</name>
<protein>
    <submittedName>
        <fullName evidence="1">Uncharacterized protein</fullName>
    </submittedName>
</protein>
<sequence length="225" mass="25219">MDANNTNLQDGGDTSTSIPPSESTVTKRNSCLSLEDNDGATASTFSSRPENTATKRDSYLKSPPYWQRKRSTTQSTNNSLERPQAITLKDNTEEASKSHNHLWAKSITIDDHVVIGGNSPGGIGSYIVWICKVETIDGSPMIIRKRYSEFDELRSRLLKAFPDSTKTSLPLLPPKSAIYKFKPKFLEKRRQGLSYFLNCVMLSPQYASSIIVKDFIFENNDDGQR</sequence>
<reference evidence="1" key="1">
    <citation type="submission" date="2022-10" db="EMBL/GenBank/DDBJ databases">
        <title>Culturing micro-colonial fungi from biological soil crusts in the Mojave desert and describing Neophaeococcomyces mojavensis, and introducing the new genera and species Taxawa tesnikishii.</title>
        <authorList>
            <person name="Kurbessoian T."/>
            <person name="Stajich J.E."/>
        </authorList>
    </citation>
    <scope>NUCLEOTIDE SEQUENCE</scope>
    <source>
        <strain evidence="1">JES_112</strain>
    </source>
</reference>
<keyword evidence="2" id="KW-1185">Reference proteome</keyword>